<keyword evidence="1" id="KW-0547">Nucleotide-binding</keyword>
<dbReference type="PANTHER" id="PTHR24220">
    <property type="entry name" value="IMPORT ATP-BINDING PROTEIN"/>
    <property type="match status" value="1"/>
</dbReference>
<keyword evidence="2 4" id="KW-0067">ATP-binding</keyword>
<gene>
    <name evidence="4" type="ORF">FIV53_01590</name>
</gene>
<dbReference type="InterPro" id="IPR003593">
    <property type="entry name" value="AAA+_ATPase"/>
</dbReference>
<keyword evidence="5" id="KW-1185">Reference proteome</keyword>
<evidence type="ECO:0000256" key="2">
    <source>
        <dbReference type="ARBA" id="ARBA00022840"/>
    </source>
</evidence>
<dbReference type="RefSeq" id="WP_208664575.1">
    <property type="nucleotide sequence ID" value="NZ_CP041147.1"/>
</dbReference>
<evidence type="ECO:0000313" key="4">
    <source>
        <dbReference type="EMBL" id="QDF64992.1"/>
    </source>
</evidence>
<protein>
    <submittedName>
        <fullName evidence="4">ATP-binding cassette domain-containing protein</fullName>
    </submittedName>
</protein>
<evidence type="ECO:0000256" key="1">
    <source>
        <dbReference type="ARBA" id="ARBA00022741"/>
    </source>
</evidence>
<feature type="domain" description="ABC transporter" evidence="3">
    <location>
        <begin position="2"/>
        <end position="242"/>
    </location>
</feature>
<dbReference type="InterPro" id="IPR017871">
    <property type="entry name" value="ABC_transporter-like_CS"/>
</dbReference>
<dbReference type="GO" id="GO:0022857">
    <property type="term" value="F:transmembrane transporter activity"/>
    <property type="evidence" value="ECO:0007669"/>
    <property type="project" value="TreeGrafter"/>
</dbReference>
<dbReference type="InterPro" id="IPR027417">
    <property type="entry name" value="P-loop_NTPase"/>
</dbReference>
<proteinExistence type="predicted"/>
<name>A0A4Y6I6I3_9MOLU</name>
<reference evidence="4 5" key="1">
    <citation type="submission" date="2019-06" db="EMBL/GenBank/DDBJ databases">
        <title>Mycoplasma nasistruthionis sp. nov. str Ms03.</title>
        <authorList>
            <person name="Botes A."/>
        </authorList>
    </citation>
    <scope>NUCLEOTIDE SEQUENCE [LARGE SCALE GENOMIC DNA]</scope>
    <source>
        <strain evidence="4 5">Ms03</strain>
    </source>
</reference>
<sequence length="242" mass="28020">MYKFDDVTIAYDKNNVIFESLNLEFKSGEITGLIGKSGCGKSTILKSFFDLNLIKKGDLLNDNKAISMLSKSQLKSYKNLISYIDPNGLALQEVDSFTNIIQSFNNYKNYFYKLFKWLTPKQLISLWSLFDKFELKDHALSSIKDLSSGQKQRFAIIQAIFRKFDLLLADEPTSNLDINSTKKVFDTFLDLKENNKTVVVAIHDLEAAFNYCDKIYAIKDGQVQQVFYKDNYQKQELEKYFD</sequence>
<dbReference type="GO" id="GO:0005524">
    <property type="term" value="F:ATP binding"/>
    <property type="evidence" value="ECO:0007669"/>
    <property type="project" value="UniProtKB-KW"/>
</dbReference>
<dbReference type="GO" id="GO:0016887">
    <property type="term" value="F:ATP hydrolysis activity"/>
    <property type="evidence" value="ECO:0007669"/>
    <property type="project" value="InterPro"/>
</dbReference>
<dbReference type="InterPro" id="IPR003439">
    <property type="entry name" value="ABC_transporter-like_ATP-bd"/>
</dbReference>
<dbReference type="Gene3D" id="3.40.50.300">
    <property type="entry name" value="P-loop containing nucleotide triphosphate hydrolases"/>
    <property type="match status" value="1"/>
</dbReference>
<dbReference type="PROSITE" id="PS00211">
    <property type="entry name" value="ABC_TRANSPORTER_1"/>
    <property type="match status" value="1"/>
</dbReference>
<dbReference type="GO" id="GO:0005886">
    <property type="term" value="C:plasma membrane"/>
    <property type="evidence" value="ECO:0007669"/>
    <property type="project" value="TreeGrafter"/>
</dbReference>
<dbReference type="SMART" id="SM00382">
    <property type="entry name" value="AAA"/>
    <property type="match status" value="1"/>
</dbReference>
<organism evidence="4 5">
    <name type="scientific">Mycoplasma nasistruthionis</name>
    <dbReference type="NCBI Taxonomy" id="353852"/>
    <lineage>
        <taxon>Bacteria</taxon>
        <taxon>Bacillati</taxon>
        <taxon>Mycoplasmatota</taxon>
        <taxon>Mollicutes</taxon>
        <taxon>Mycoplasmataceae</taxon>
        <taxon>Mycoplasma</taxon>
    </lineage>
</organism>
<evidence type="ECO:0000259" key="3">
    <source>
        <dbReference type="PROSITE" id="PS50893"/>
    </source>
</evidence>
<dbReference type="PROSITE" id="PS50893">
    <property type="entry name" value="ABC_TRANSPORTER_2"/>
    <property type="match status" value="1"/>
</dbReference>
<dbReference type="SUPFAM" id="SSF52540">
    <property type="entry name" value="P-loop containing nucleoside triphosphate hydrolases"/>
    <property type="match status" value="1"/>
</dbReference>
<evidence type="ECO:0000313" key="5">
    <source>
        <dbReference type="Proteomes" id="UP000315201"/>
    </source>
</evidence>
<dbReference type="EMBL" id="CP041147">
    <property type="protein sequence ID" value="QDF64992.1"/>
    <property type="molecule type" value="Genomic_DNA"/>
</dbReference>
<accession>A0A4Y6I6I3</accession>
<dbReference type="Proteomes" id="UP000315201">
    <property type="component" value="Chromosome"/>
</dbReference>
<dbReference type="Pfam" id="PF00005">
    <property type="entry name" value="ABC_tran"/>
    <property type="match status" value="1"/>
</dbReference>
<dbReference type="InterPro" id="IPR015854">
    <property type="entry name" value="ABC_transpr_LolD-like"/>
</dbReference>
<dbReference type="AlphaFoldDB" id="A0A4Y6I6I3"/>